<dbReference type="Proteomes" id="UP000004105">
    <property type="component" value="Unassembled WGS sequence"/>
</dbReference>
<evidence type="ECO:0000313" key="2">
    <source>
        <dbReference type="EMBL" id="EGF10459.1"/>
    </source>
</evidence>
<sequence>MRFIYACFPACPTATLTVYSIRMQANHEKKPPETAAQMTAEKTQNSQKTA</sequence>
<evidence type="ECO:0000313" key="3">
    <source>
        <dbReference type="Proteomes" id="UP000004105"/>
    </source>
</evidence>
<evidence type="ECO:0000256" key="1">
    <source>
        <dbReference type="SAM" id="MobiDB-lite"/>
    </source>
</evidence>
<gene>
    <name evidence="2" type="ORF">HMPREF9123_1815</name>
</gene>
<organism evidence="2 3">
    <name type="scientific">Neisseria bacilliformis ATCC BAA-1200</name>
    <dbReference type="NCBI Taxonomy" id="888742"/>
    <lineage>
        <taxon>Bacteria</taxon>
        <taxon>Pseudomonadati</taxon>
        <taxon>Pseudomonadota</taxon>
        <taxon>Betaproteobacteria</taxon>
        <taxon>Neisseriales</taxon>
        <taxon>Neisseriaceae</taxon>
        <taxon>Neisseria</taxon>
    </lineage>
</organism>
<feature type="compositionally biased region" description="Polar residues" evidence="1">
    <location>
        <begin position="36"/>
        <end position="50"/>
    </location>
</feature>
<keyword evidence="3" id="KW-1185">Reference proteome</keyword>
<feature type="region of interest" description="Disordered" evidence="1">
    <location>
        <begin position="28"/>
        <end position="50"/>
    </location>
</feature>
<reference evidence="2 3" key="1">
    <citation type="submission" date="2011-02" db="EMBL/GenBank/DDBJ databases">
        <authorList>
            <person name="Muzny D."/>
            <person name="Qin X."/>
            <person name="Deng J."/>
            <person name="Jiang H."/>
            <person name="Liu Y."/>
            <person name="Qu J."/>
            <person name="Song X.-Z."/>
            <person name="Zhang L."/>
            <person name="Thornton R."/>
            <person name="Coyle M."/>
            <person name="Francisco L."/>
            <person name="Jackson L."/>
            <person name="Javaid M."/>
            <person name="Korchina V."/>
            <person name="Kovar C."/>
            <person name="Mata R."/>
            <person name="Mathew T."/>
            <person name="Ngo R."/>
            <person name="Nguyen L."/>
            <person name="Nguyen N."/>
            <person name="Okwuonu G."/>
            <person name="Ongeri F."/>
            <person name="Pham C."/>
            <person name="Simmons D."/>
            <person name="Wilczek-Boney K."/>
            <person name="Hale W."/>
            <person name="Jakkamsetti A."/>
            <person name="Pham P."/>
            <person name="Ruth R."/>
            <person name="San Lucas F."/>
            <person name="Warren J."/>
            <person name="Zhang J."/>
            <person name="Zhao Z."/>
            <person name="Zhou C."/>
            <person name="Zhu D."/>
            <person name="Lee S."/>
            <person name="Bess C."/>
            <person name="Blankenburg K."/>
            <person name="Forbes L."/>
            <person name="Fu Q."/>
            <person name="Gubbala S."/>
            <person name="Hirani K."/>
            <person name="Jayaseelan J.C."/>
            <person name="Lara F."/>
            <person name="Munidasa M."/>
            <person name="Palculict T."/>
            <person name="Patil S."/>
            <person name="Pu L.-L."/>
            <person name="Saada N."/>
            <person name="Tang L."/>
            <person name="Weissenberger G."/>
            <person name="Zhu Y."/>
            <person name="Hemphill L."/>
            <person name="Shang Y."/>
            <person name="Youmans B."/>
            <person name="Ayvaz T."/>
            <person name="Ross M."/>
            <person name="Santibanez J."/>
            <person name="Aqrawi P."/>
            <person name="Gross S."/>
            <person name="Joshi V."/>
            <person name="Fowler G."/>
            <person name="Nazareth L."/>
            <person name="Reid J."/>
            <person name="Worley K."/>
            <person name="Petrosino J."/>
            <person name="Highlander S."/>
            <person name="Gibbs R."/>
        </authorList>
    </citation>
    <scope>NUCLEOTIDE SEQUENCE [LARGE SCALE GENOMIC DNA]</scope>
    <source>
        <strain evidence="2 3">ATCC BAA-1200</strain>
    </source>
</reference>
<protein>
    <submittedName>
        <fullName evidence="2">Uncharacterized protein</fullName>
    </submittedName>
</protein>
<dbReference type="HOGENOM" id="CLU_3120193_0_0_4"/>
<name>F2BDK9_9NEIS</name>
<proteinExistence type="predicted"/>
<dbReference type="EMBL" id="AFAY01000036">
    <property type="protein sequence ID" value="EGF10459.1"/>
    <property type="molecule type" value="Genomic_DNA"/>
</dbReference>
<comment type="caution">
    <text evidence="2">The sequence shown here is derived from an EMBL/GenBank/DDBJ whole genome shotgun (WGS) entry which is preliminary data.</text>
</comment>
<dbReference type="AlphaFoldDB" id="F2BDK9"/>
<accession>F2BDK9</accession>